<dbReference type="InterPro" id="IPR011009">
    <property type="entry name" value="Kinase-like_dom_sf"/>
</dbReference>
<dbReference type="InterPro" id="IPR050588">
    <property type="entry name" value="WNK_Ser-Thr_kinase"/>
</dbReference>
<protein>
    <recommendedName>
        <fullName evidence="1">non-specific serine/threonine protein kinase</fullName>
        <ecNumber evidence="1">2.7.11.1</ecNumber>
    </recommendedName>
</protein>
<dbReference type="Gene3D" id="3.10.20.90">
    <property type="entry name" value="Phosphatidylinositol 3-kinase Catalytic Subunit, Chain A, domain 1"/>
    <property type="match status" value="1"/>
</dbReference>
<gene>
    <name evidence="7" type="ORF">CQW23_18128</name>
</gene>
<dbReference type="PANTHER" id="PTHR13902">
    <property type="entry name" value="SERINE/THREONINE-PROTEIN KINASE WNK WITH NO LYSINE -RELATED"/>
    <property type="match status" value="1"/>
</dbReference>
<evidence type="ECO:0000256" key="2">
    <source>
        <dbReference type="ARBA" id="ARBA00022527"/>
    </source>
</evidence>
<evidence type="ECO:0000256" key="3">
    <source>
        <dbReference type="ARBA" id="ARBA00022777"/>
    </source>
</evidence>
<dbReference type="OrthoDB" id="4062651at2759"/>
<keyword evidence="3 7" id="KW-0808">Transferase</keyword>
<evidence type="ECO:0000256" key="1">
    <source>
        <dbReference type="ARBA" id="ARBA00012513"/>
    </source>
</evidence>
<comment type="catalytic activity">
    <reaction evidence="5">
        <text>L-seryl-[protein] + ATP = O-phospho-L-seryl-[protein] + ADP + H(+)</text>
        <dbReference type="Rhea" id="RHEA:17989"/>
        <dbReference type="Rhea" id="RHEA-COMP:9863"/>
        <dbReference type="Rhea" id="RHEA-COMP:11604"/>
        <dbReference type="ChEBI" id="CHEBI:15378"/>
        <dbReference type="ChEBI" id="CHEBI:29999"/>
        <dbReference type="ChEBI" id="CHEBI:30616"/>
        <dbReference type="ChEBI" id="CHEBI:83421"/>
        <dbReference type="ChEBI" id="CHEBI:456216"/>
        <dbReference type="EC" id="2.7.11.1"/>
    </reaction>
</comment>
<dbReference type="EMBL" id="MLFT02000007">
    <property type="protein sequence ID" value="PHT44103.1"/>
    <property type="molecule type" value="Genomic_DNA"/>
</dbReference>
<reference evidence="7 8" key="1">
    <citation type="journal article" date="2017" name="Genome Biol.">
        <title>New reference genome sequences of hot pepper reveal the massive evolution of plant disease-resistance genes by retroduplication.</title>
        <authorList>
            <person name="Kim S."/>
            <person name="Park J."/>
            <person name="Yeom S.I."/>
            <person name="Kim Y.M."/>
            <person name="Seo E."/>
            <person name="Kim K.T."/>
            <person name="Kim M.S."/>
            <person name="Lee J.M."/>
            <person name="Cheong K."/>
            <person name="Shin H.S."/>
            <person name="Kim S.B."/>
            <person name="Han K."/>
            <person name="Lee J."/>
            <person name="Park M."/>
            <person name="Lee H.A."/>
            <person name="Lee H.Y."/>
            <person name="Lee Y."/>
            <person name="Oh S."/>
            <person name="Lee J.H."/>
            <person name="Choi E."/>
            <person name="Choi E."/>
            <person name="Lee S.E."/>
            <person name="Jeon J."/>
            <person name="Kim H."/>
            <person name="Choi G."/>
            <person name="Song H."/>
            <person name="Lee J."/>
            <person name="Lee S.C."/>
            <person name="Kwon J.K."/>
            <person name="Lee H.Y."/>
            <person name="Koo N."/>
            <person name="Hong Y."/>
            <person name="Kim R.W."/>
            <person name="Kang W.H."/>
            <person name="Huh J.H."/>
            <person name="Kang B.C."/>
            <person name="Yang T.J."/>
            <person name="Lee Y.H."/>
            <person name="Bennetzen J.L."/>
            <person name="Choi D."/>
        </authorList>
    </citation>
    <scope>NUCLEOTIDE SEQUENCE [LARGE SCALE GENOMIC DNA]</scope>
    <source>
        <strain evidence="8">cv. PBC81</strain>
    </source>
</reference>
<evidence type="ECO:0000256" key="4">
    <source>
        <dbReference type="ARBA" id="ARBA00047899"/>
    </source>
</evidence>
<dbReference type="AlphaFoldDB" id="A0A2G2WFU4"/>
<sequence length="405" mass="46151">MCFSYKAFDLHDGIEGAWSRVKVEDVLQSPDKLGKLYVEMHLLRKLKHGNIMKFCDSWVDDKKRTVNMITELFTSGNLRQDLKYDNIFVDGNTGEIKIGDLGLATIMEQPTFKRTPEFMAPEFYEEVYNELVDIYSFSMCMLELVTFEDPYSECKNPAQIFKKVSSGVEPTSLGKVTDPQIKAFIEKCLVPASLRLPAKDLLKDPFLQIENLNEPTHNSEYNQSANTHSHCGSPCAPTLEFQRFHQNNEFKLTGKKKDENSVSLTLRIKSPSGRVRNIHFNFYLYTDTALFVAVEMVEHLELADHDVDFIADFIDYLIMKILPSWNPSDYFSSGGRSQREEAIQNYLTLSPITTTSNAWQDDIPVLNMNNQIGSTHRADEDKLYTNSSSTSCHVTFASPSHLANV</sequence>
<proteinExistence type="predicted"/>
<dbReference type="Pfam" id="PF00069">
    <property type="entry name" value="Pkinase"/>
    <property type="match status" value="1"/>
</dbReference>
<evidence type="ECO:0000313" key="7">
    <source>
        <dbReference type="EMBL" id="PHT44103.1"/>
    </source>
</evidence>
<dbReference type="Gene3D" id="1.10.510.10">
    <property type="entry name" value="Transferase(Phosphotransferase) domain 1"/>
    <property type="match status" value="1"/>
</dbReference>
<reference evidence="8" key="2">
    <citation type="journal article" date="2017" name="J. Anim. Genet.">
        <title>Multiple reference genome sequences of hot pepper reveal the massive evolution of plant disease resistance genes by retroduplication.</title>
        <authorList>
            <person name="Kim S."/>
            <person name="Park J."/>
            <person name="Yeom S.-I."/>
            <person name="Kim Y.-M."/>
            <person name="Seo E."/>
            <person name="Kim K.-T."/>
            <person name="Kim M.-S."/>
            <person name="Lee J.M."/>
            <person name="Cheong K."/>
            <person name="Shin H.-S."/>
            <person name="Kim S.-B."/>
            <person name="Han K."/>
            <person name="Lee J."/>
            <person name="Park M."/>
            <person name="Lee H.-A."/>
            <person name="Lee H.-Y."/>
            <person name="Lee Y."/>
            <person name="Oh S."/>
            <person name="Lee J.H."/>
            <person name="Choi E."/>
            <person name="Choi E."/>
            <person name="Lee S.E."/>
            <person name="Jeon J."/>
            <person name="Kim H."/>
            <person name="Choi G."/>
            <person name="Song H."/>
            <person name="Lee J."/>
            <person name="Lee S.-C."/>
            <person name="Kwon J.-K."/>
            <person name="Lee H.-Y."/>
            <person name="Koo N."/>
            <person name="Hong Y."/>
            <person name="Kim R.W."/>
            <person name="Kang W.-H."/>
            <person name="Huh J.H."/>
            <person name="Kang B.-C."/>
            <person name="Yang T.-J."/>
            <person name="Lee Y.-H."/>
            <person name="Bennetzen J.L."/>
            <person name="Choi D."/>
        </authorList>
    </citation>
    <scope>NUCLEOTIDE SEQUENCE [LARGE SCALE GENOMIC DNA]</scope>
    <source>
        <strain evidence="8">cv. PBC81</strain>
    </source>
</reference>
<evidence type="ECO:0000256" key="5">
    <source>
        <dbReference type="ARBA" id="ARBA00048679"/>
    </source>
</evidence>
<comment type="catalytic activity">
    <reaction evidence="4">
        <text>L-threonyl-[protein] + ATP = O-phospho-L-threonyl-[protein] + ADP + H(+)</text>
        <dbReference type="Rhea" id="RHEA:46608"/>
        <dbReference type="Rhea" id="RHEA-COMP:11060"/>
        <dbReference type="Rhea" id="RHEA-COMP:11605"/>
        <dbReference type="ChEBI" id="CHEBI:15378"/>
        <dbReference type="ChEBI" id="CHEBI:30013"/>
        <dbReference type="ChEBI" id="CHEBI:30616"/>
        <dbReference type="ChEBI" id="CHEBI:61977"/>
        <dbReference type="ChEBI" id="CHEBI:456216"/>
        <dbReference type="EC" id="2.7.11.1"/>
    </reaction>
</comment>
<dbReference type="Proteomes" id="UP000224567">
    <property type="component" value="Unassembled WGS sequence"/>
</dbReference>
<keyword evidence="8" id="KW-1185">Reference proteome</keyword>
<dbReference type="Gene3D" id="3.30.200.20">
    <property type="entry name" value="Phosphorylase Kinase, domain 1"/>
    <property type="match status" value="1"/>
</dbReference>
<dbReference type="PROSITE" id="PS50011">
    <property type="entry name" value="PROTEIN_KINASE_DOM"/>
    <property type="match status" value="1"/>
</dbReference>
<dbReference type="GO" id="GO:0005524">
    <property type="term" value="F:ATP binding"/>
    <property type="evidence" value="ECO:0007669"/>
    <property type="project" value="InterPro"/>
</dbReference>
<dbReference type="SUPFAM" id="SSF56112">
    <property type="entry name" value="Protein kinase-like (PK-like)"/>
    <property type="match status" value="1"/>
</dbReference>
<accession>A0A2G2WFU4</accession>
<keyword evidence="3 7" id="KW-0418">Kinase</keyword>
<dbReference type="GO" id="GO:0004674">
    <property type="term" value="F:protein serine/threonine kinase activity"/>
    <property type="evidence" value="ECO:0007669"/>
    <property type="project" value="UniProtKB-KW"/>
</dbReference>
<dbReference type="SMART" id="SM00220">
    <property type="entry name" value="S_TKc"/>
    <property type="match status" value="1"/>
</dbReference>
<feature type="domain" description="Protein kinase" evidence="6">
    <location>
        <begin position="1"/>
        <end position="207"/>
    </location>
</feature>
<name>A0A2G2WFU4_CAPBA</name>
<dbReference type="InterPro" id="IPR000719">
    <property type="entry name" value="Prot_kinase_dom"/>
</dbReference>
<comment type="caution">
    <text evidence="7">The sequence shown here is derived from an EMBL/GenBank/DDBJ whole genome shotgun (WGS) entry which is preliminary data.</text>
</comment>
<dbReference type="STRING" id="33114.A0A2G2WFU4"/>
<dbReference type="EC" id="2.7.11.1" evidence="1"/>
<keyword evidence="2" id="KW-0723">Serine/threonine-protein kinase</keyword>
<organism evidence="7 8">
    <name type="scientific">Capsicum baccatum</name>
    <name type="common">Peruvian pepper</name>
    <dbReference type="NCBI Taxonomy" id="33114"/>
    <lineage>
        <taxon>Eukaryota</taxon>
        <taxon>Viridiplantae</taxon>
        <taxon>Streptophyta</taxon>
        <taxon>Embryophyta</taxon>
        <taxon>Tracheophyta</taxon>
        <taxon>Spermatophyta</taxon>
        <taxon>Magnoliopsida</taxon>
        <taxon>eudicotyledons</taxon>
        <taxon>Gunneridae</taxon>
        <taxon>Pentapetalae</taxon>
        <taxon>asterids</taxon>
        <taxon>lamiids</taxon>
        <taxon>Solanales</taxon>
        <taxon>Solanaceae</taxon>
        <taxon>Solanoideae</taxon>
        <taxon>Capsiceae</taxon>
        <taxon>Capsicum</taxon>
    </lineage>
</organism>
<evidence type="ECO:0000313" key="8">
    <source>
        <dbReference type="Proteomes" id="UP000224567"/>
    </source>
</evidence>
<evidence type="ECO:0000259" key="6">
    <source>
        <dbReference type="PROSITE" id="PS50011"/>
    </source>
</evidence>